<dbReference type="EMBL" id="JAOCJE010000001">
    <property type="protein sequence ID" value="MDH1340559.1"/>
    <property type="molecule type" value="Genomic_DNA"/>
</dbReference>
<dbReference type="Pfam" id="PF05396">
    <property type="entry name" value="Phage_T7_Capsid"/>
    <property type="match status" value="1"/>
</dbReference>
<gene>
    <name evidence="2" type="ORF">N5J11_15255</name>
</gene>
<dbReference type="RefSeq" id="WP_279534632.1">
    <property type="nucleotide sequence ID" value="NZ_CP104579.1"/>
</dbReference>
<name>A0AA42QDG0_ECTOL</name>
<evidence type="ECO:0008006" key="4">
    <source>
        <dbReference type="Google" id="ProtNLM"/>
    </source>
</evidence>
<proteinExistence type="predicted"/>
<comment type="caution">
    <text evidence="2">The sequence shown here is derived from an EMBL/GenBank/DDBJ whole genome shotgun (WGS) entry which is preliminary data.</text>
</comment>
<evidence type="ECO:0000313" key="3">
    <source>
        <dbReference type="Proteomes" id="UP001161697"/>
    </source>
</evidence>
<feature type="compositionally biased region" description="Polar residues" evidence="1">
    <location>
        <begin position="234"/>
        <end position="246"/>
    </location>
</feature>
<reference evidence="2" key="1">
    <citation type="submission" date="2022-09" db="EMBL/GenBank/DDBJ databases">
        <title>Intensive care unit water sources are persistently colonized with multi-drug resistant bacteria and are the site of extensive horizontal gene transfer of antibiotic resistance genes.</title>
        <authorList>
            <person name="Diorio-Toth L."/>
        </authorList>
    </citation>
    <scope>NUCLEOTIDE SEQUENCE</scope>
    <source>
        <strain evidence="2">GD03704</strain>
    </source>
</reference>
<feature type="region of interest" description="Disordered" evidence="1">
    <location>
        <begin position="232"/>
        <end position="258"/>
    </location>
</feature>
<protein>
    <recommendedName>
        <fullName evidence="4">Capsid assembly protein</fullName>
    </recommendedName>
</protein>
<dbReference type="AlphaFoldDB" id="A0AA42QDG0"/>
<accession>A0AA42QDG0</accession>
<organism evidence="2 3">
    <name type="scientific">Ectopseudomonas oleovorans</name>
    <name type="common">Pseudomonas oleovorans</name>
    <dbReference type="NCBI Taxonomy" id="301"/>
    <lineage>
        <taxon>Bacteria</taxon>
        <taxon>Pseudomonadati</taxon>
        <taxon>Pseudomonadota</taxon>
        <taxon>Gammaproteobacteria</taxon>
        <taxon>Pseudomonadales</taxon>
        <taxon>Pseudomonadaceae</taxon>
        <taxon>Ectopseudomonas</taxon>
    </lineage>
</organism>
<dbReference type="Proteomes" id="UP001161697">
    <property type="component" value="Unassembled WGS sequence"/>
</dbReference>
<evidence type="ECO:0000256" key="1">
    <source>
        <dbReference type="SAM" id="MobiDB-lite"/>
    </source>
</evidence>
<dbReference type="InterPro" id="IPR008768">
    <property type="entry name" value="Gp9-like"/>
</dbReference>
<feature type="compositionally biased region" description="Acidic residues" evidence="1">
    <location>
        <begin position="39"/>
        <end position="85"/>
    </location>
</feature>
<evidence type="ECO:0000313" key="2">
    <source>
        <dbReference type="EMBL" id="MDH1340559.1"/>
    </source>
</evidence>
<sequence>MSDIYKEFGVNNAVMSSSDISEHEQNMLALNVDARDGDDALTLEEPEEGAEEQEEESQDESGEQEEQGDEQEEGKEDAPEGDIENLPEVPDALREVSDQLSTYADGFDALKGQAFKLGLAEASAVRMETEYESTGKLSDASYAELEKVGYSRQFIDSYIKGQESISEQYVAKVVEYAGGQEKFQRIVAHMKATSPESVDSLNEAIERQDLKAVRTIINLGIQGLTKKFGKAPSRNITKSAPATQPKRSAPTVEGYGSRSEMVADMSKAEYRNDPAFRAKVEARVAATSF</sequence>
<feature type="region of interest" description="Disordered" evidence="1">
    <location>
        <begin position="25"/>
        <end position="85"/>
    </location>
</feature>